<evidence type="ECO:0000256" key="1">
    <source>
        <dbReference type="ARBA" id="ARBA00022614"/>
    </source>
</evidence>
<dbReference type="InterPro" id="IPR003591">
    <property type="entry name" value="Leu-rich_rpt_typical-subtyp"/>
</dbReference>
<dbReference type="PANTHER" id="PTHR45752">
    <property type="entry name" value="LEUCINE-RICH REPEAT-CONTAINING"/>
    <property type="match status" value="1"/>
</dbReference>
<dbReference type="InterPro" id="IPR001611">
    <property type="entry name" value="Leu-rich_rpt"/>
</dbReference>
<dbReference type="PROSITE" id="PS51450">
    <property type="entry name" value="LRR"/>
    <property type="match status" value="2"/>
</dbReference>
<evidence type="ECO:0000313" key="6">
    <source>
        <dbReference type="RefSeq" id="XP_022108618.1"/>
    </source>
</evidence>
<dbReference type="Proteomes" id="UP000694845">
    <property type="component" value="Unplaced"/>
</dbReference>
<proteinExistence type="predicted"/>
<dbReference type="PANTHER" id="PTHR45752:SF167">
    <property type="entry name" value="LEUCINE-RICH REPEAT PROTEIN SOC-2 HOMOLOG"/>
    <property type="match status" value="1"/>
</dbReference>
<dbReference type="SUPFAM" id="SSF52058">
    <property type="entry name" value="L domain-like"/>
    <property type="match status" value="1"/>
</dbReference>
<dbReference type="GeneID" id="110988930"/>
<evidence type="ECO:0000313" key="5">
    <source>
        <dbReference type="RefSeq" id="XP_022108609.1"/>
    </source>
</evidence>
<dbReference type="RefSeq" id="XP_022108609.1">
    <property type="nucleotide sequence ID" value="XM_022252917.1"/>
</dbReference>
<feature type="domain" description="Disease resistance R13L4/SHOC-2-like LRR" evidence="3">
    <location>
        <begin position="85"/>
        <end position="155"/>
    </location>
</feature>
<dbReference type="SMART" id="SM00369">
    <property type="entry name" value="LRR_TYP"/>
    <property type="match status" value="7"/>
</dbReference>
<keyword evidence="4" id="KW-1185">Reference proteome</keyword>
<organism evidence="4 5">
    <name type="scientific">Acanthaster planci</name>
    <name type="common">Crown-of-thorns starfish</name>
    <dbReference type="NCBI Taxonomy" id="133434"/>
    <lineage>
        <taxon>Eukaryota</taxon>
        <taxon>Metazoa</taxon>
        <taxon>Echinodermata</taxon>
        <taxon>Eleutherozoa</taxon>
        <taxon>Asterozoa</taxon>
        <taxon>Asteroidea</taxon>
        <taxon>Valvatacea</taxon>
        <taxon>Valvatida</taxon>
        <taxon>Acanthasteridae</taxon>
        <taxon>Acanthaster</taxon>
    </lineage>
</organism>
<dbReference type="OMA" id="TMCPANI"/>
<dbReference type="OrthoDB" id="2021138at2759"/>
<dbReference type="InterPro" id="IPR050715">
    <property type="entry name" value="LRR-SigEffector_domain"/>
</dbReference>
<dbReference type="KEGG" id="aplc:110988930"/>
<evidence type="ECO:0000313" key="4">
    <source>
        <dbReference type="Proteomes" id="UP000694845"/>
    </source>
</evidence>
<name>A0A8B7ZT66_ACAPL</name>
<gene>
    <name evidence="5 6" type="primary">LOC110988930</name>
</gene>
<dbReference type="Pfam" id="PF23598">
    <property type="entry name" value="LRR_14"/>
    <property type="match status" value="1"/>
</dbReference>
<accession>A0A8B7ZT66</accession>
<keyword evidence="1" id="KW-0433">Leucine-rich repeat</keyword>
<dbReference type="Gene3D" id="3.80.10.10">
    <property type="entry name" value="Ribonuclease Inhibitor"/>
    <property type="match status" value="2"/>
</dbReference>
<dbReference type="CTD" id="123355"/>
<evidence type="ECO:0000259" key="3">
    <source>
        <dbReference type="Pfam" id="PF23598"/>
    </source>
</evidence>
<keyword evidence="2" id="KW-0677">Repeat</keyword>
<dbReference type="SMART" id="SM00364">
    <property type="entry name" value="LRR_BAC"/>
    <property type="match status" value="5"/>
</dbReference>
<dbReference type="RefSeq" id="XP_022108618.1">
    <property type="nucleotide sequence ID" value="XM_022252926.1"/>
</dbReference>
<protein>
    <submittedName>
        <fullName evidence="5 6">Leucine-rich repeat-containing protein 28-like</fullName>
    </submittedName>
</protein>
<dbReference type="InterPro" id="IPR032675">
    <property type="entry name" value="LRR_dom_sf"/>
</dbReference>
<reference evidence="5 6" key="1">
    <citation type="submission" date="2025-04" db="UniProtKB">
        <authorList>
            <consortium name="RefSeq"/>
        </authorList>
    </citation>
    <scope>IDENTIFICATION</scope>
</reference>
<dbReference type="AlphaFoldDB" id="A0A8B7ZT66"/>
<evidence type="ECO:0000256" key="2">
    <source>
        <dbReference type="ARBA" id="ARBA00022737"/>
    </source>
</evidence>
<sequence length="385" mass="43126">MATTRSASIVAEDCEASSVEELLQEAKDKQHKKIFLNYKGLTEIPTELVEDEETFRHLQHLYLKRNLLKTLPTNIGNLKGLVELYLHSNCLTSLPDEICNLVSLQSLDVSNNRLKSLPASLGEVTSLQKLFLPDNLITALPAELGKLQNLCVLEASCNQLVGLPVELCNCTKLRSLCLTKNKLRWLPRQLTSLGCLEELTVSGNKLMCLPMDLGLWQENLRTVYVDNNPLLHALPFSLWKKKLGATSCGTEELSMEQSRSVHIFKSNGLSAILPPELRLIKDGHEPVSEVLPLLELSLAAAHRLKDTLDLSTLPRSLSDLAEMPTAHCMAPSCYEKPIFTMAWVHLLKLDWAQPWQRTQESIGFVGFCCSKECLRTFKKIPVPTF</sequence>
<dbReference type="InterPro" id="IPR055414">
    <property type="entry name" value="LRR_R13L4/SHOC2-like"/>
</dbReference>